<proteinExistence type="predicted"/>
<accession>A0A4R6RP12</accession>
<dbReference type="AlphaFoldDB" id="A0A4R6RP12"/>
<dbReference type="Proteomes" id="UP000294593">
    <property type="component" value="Unassembled WGS sequence"/>
</dbReference>
<dbReference type="RefSeq" id="WP_133605972.1">
    <property type="nucleotide sequence ID" value="NZ_SNXW01000001.1"/>
</dbReference>
<evidence type="ECO:0000256" key="1">
    <source>
        <dbReference type="SAM" id="MobiDB-lite"/>
    </source>
</evidence>
<dbReference type="EMBL" id="SNXW01000001">
    <property type="protein sequence ID" value="TDP88352.1"/>
    <property type="molecule type" value="Genomic_DNA"/>
</dbReference>
<keyword evidence="4" id="KW-1185">Reference proteome</keyword>
<comment type="caution">
    <text evidence="3">The sequence shown here is derived from an EMBL/GenBank/DDBJ whole genome shotgun (WGS) entry which is preliminary data.</text>
</comment>
<evidence type="ECO:0000313" key="3">
    <source>
        <dbReference type="EMBL" id="TDP88352.1"/>
    </source>
</evidence>
<dbReference type="InterPro" id="IPR022053">
    <property type="entry name" value="DUF3613"/>
</dbReference>
<dbReference type="OrthoDB" id="8797260at2"/>
<protein>
    <submittedName>
        <fullName evidence="3">Uncharacterized protein DUF3613</fullName>
    </submittedName>
</protein>
<organism evidence="3 4">
    <name type="scientific">Aquabacterium commune</name>
    <dbReference type="NCBI Taxonomy" id="70586"/>
    <lineage>
        <taxon>Bacteria</taxon>
        <taxon>Pseudomonadati</taxon>
        <taxon>Pseudomonadota</taxon>
        <taxon>Betaproteobacteria</taxon>
        <taxon>Burkholderiales</taxon>
        <taxon>Aquabacterium</taxon>
    </lineage>
</organism>
<gene>
    <name evidence="3" type="ORF">EV672_101498</name>
</gene>
<keyword evidence="2" id="KW-0732">Signal</keyword>
<evidence type="ECO:0000313" key="4">
    <source>
        <dbReference type="Proteomes" id="UP000294593"/>
    </source>
</evidence>
<feature type="signal peptide" evidence="2">
    <location>
        <begin position="1"/>
        <end position="31"/>
    </location>
</feature>
<dbReference type="Pfam" id="PF12266">
    <property type="entry name" value="DUF3613"/>
    <property type="match status" value="1"/>
</dbReference>
<evidence type="ECO:0000256" key="2">
    <source>
        <dbReference type="SAM" id="SignalP"/>
    </source>
</evidence>
<name>A0A4R6RP12_9BURK</name>
<sequence>MTTTPIPHRLRTALGVLALLPLAWAQGTAHADTQADTPTADGSAQHGSAQTAPAAPAPATGVITRQWVNAQGQREQASATRQTLSGPVMRRVHDRYLKSFETEVPTRLRDTESFGKR</sequence>
<feature type="compositionally biased region" description="Polar residues" evidence="1">
    <location>
        <begin position="34"/>
        <end position="51"/>
    </location>
</feature>
<reference evidence="3 4" key="1">
    <citation type="submission" date="2019-03" db="EMBL/GenBank/DDBJ databases">
        <title>Genomic Encyclopedia of Type Strains, Phase IV (KMG-IV): sequencing the most valuable type-strain genomes for metagenomic binning, comparative biology and taxonomic classification.</title>
        <authorList>
            <person name="Goeker M."/>
        </authorList>
    </citation>
    <scope>NUCLEOTIDE SEQUENCE [LARGE SCALE GENOMIC DNA]</scope>
    <source>
        <strain evidence="3 4">DSM 11901</strain>
    </source>
</reference>
<feature type="region of interest" description="Disordered" evidence="1">
    <location>
        <begin position="27"/>
        <end position="61"/>
    </location>
</feature>
<feature type="chain" id="PRO_5020704385" evidence="2">
    <location>
        <begin position="32"/>
        <end position="117"/>
    </location>
</feature>